<dbReference type="Pfam" id="PF17726">
    <property type="entry name" value="DpnI_C"/>
    <property type="match status" value="1"/>
</dbReference>
<dbReference type="InterPro" id="IPR043025">
    <property type="entry name" value="DRP_PD-(D/E)XK_dom"/>
</dbReference>
<dbReference type="Gene3D" id="1.10.10.10">
    <property type="entry name" value="Winged helix-like DNA-binding domain superfamily/Winged helix DNA-binding domain"/>
    <property type="match status" value="1"/>
</dbReference>
<dbReference type="Pfam" id="PF06044">
    <property type="entry name" value="DpnI"/>
    <property type="match status" value="1"/>
</dbReference>
<dbReference type="CDD" id="cd22319">
    <property type="entry name" value="DpnI-like"/>
    <property type="match status" value="1"/>
</dbReference>
<evidence type="ECO:0000313" key="3">
    <source>
        <dbReference type="Proteomes" id="UP001499951"/>
    </source>
</evidence>
<accession>A0ABN1ERS8</accession>
<sequence length="256" mass="29896">MNLGFEEEQAPYKGPTQKARFWTEAWVHSQVYCPNCGRQSITKYENNRPVADFHCSHCREEYELKGQKSKFGAKIVDGAFSTMCKRLSASDNPNLMLMNYDLKRLRVSNFFVVPKQFFIPEIIEKRKPLAQTARRAGWVGCNILLSRIPEMGKVFLVRSGTPVPQDKVLEQWQRTLFLRNEAAEARGWLIEVMKCVEAIGRTQFNLDDVYAYEKQLSQIYPDNHNVRPKIRQQLQVLRDNGYLEFASRGHYRLIIR</sequence>
<reference evidence="2 3" key="1">
    <citation type="journal article" date="2019" name="Int. J. Syst. Evol. Microbiol.">
        <title>The Global Catalogue of Microorganisms (GCM) 10K type strain sequencing project: providing services to taxonomists for standard genome sequencing and annotation.</title>
        <authorList>
            <consortium name="The Broad Institute Genomics Platform"/>
            <consortium name="The Broad Institute Genome Sequencing Center for Infectious Disease"/>
            <person name="Wu L."/>
            <person name="Ma J."/>
        </authorList>
    </citation>
    <scope>NUCLEOTIDE SEQUENCE [LARGE SCALE GENOMIC DNA]</scope>
    <source>
        <strain evidence="2 3">JCM 15089</strain>
    </source>
</reference>
<proteinExistence type="predicted"/>
<keyword evidence="3" id="KW-1185">Reference proteome</keyword>
<name>A0ABN1ERS8_9PROT</name>
<gene>
    <name evidence="2" type="ORF">GCM10008942_21240</name>
</gene>
<dbReference type="EMBL" id="BAAADD010000005">
    <property type="protein sequence ID" value="GAA0572287.1"/>
    <property type="molecule type" value="Genomic_DNA"/>
</dbReference>
<feature type="domain" description="Dam-replacing protein HTH" evidence="1">
    <location>
        <begin position="184"/>
        <end position="252"/>
    </location>
</feature>
<evidence type="ECO:0000259" key="1">
    <source>
        <dbReference type="Pfam" id="PF17726"/>
    </source>
</evidence>
<protein>
    <submittedName>
        <fullName evidence="2">Type-2 restriction enzyme DpnI</fullName>
    </submittedName>
</protein>
<dbReference type="InterPro" id="IPR010324">
    <property type="entry name" value="DRP"/>
</dbReference>
<organism evidence="2 3">
    <name type="scientific">Rhizomicrobium electricum</name>
    <dbReference type="NCBI Taxonomy" id="480070"/>
    <lineage>
        <taxon>Bacteria</taxon>
        <taxon>Pseudomonadati</taxon>
        <taxon>Pseudomonadota</taxon>
        <taxon>Alphaproteobacteria</taxon>
        <taxon>Micropepsales</taxon>
        <taxon>Micropepsaceae</taxon>
        <taxon>Rhizomicrobium</taxon>
    </lineage>
</organism>
<evidence type="ECO:0000313" key="2">
    <source>
        <dbReference type="EMBL" id="GAA0572287.1"/>
    </source>
</evidence>
<dbReference type="RefSeq" id="WP_166934344.1">
    <property type="nucleotide sequence ID" value="NZ_BAAADD010000005.1"/>
</dbReference>
<dbReference type="InterPro" id="IPR041368">
    <property type="entry name" value="DRP_C"/>
</dbReference>
<dbReference type="Gene3D" id="3.40.210.30">
    <property type="entry name" value="Dam replacing family, catalytic PD-(D/E)XK domain"/>
    <property type="match status" value="1"/>
</dbReference>
<dbReference type="InterPro" id="IPR036388">
    <property type="entry name" value="WH-like_DNA-bd_sf"/>
</dbReference>
<comment type="caution">
    <text evidence="2">The sequence shown here is derived from an EMBL/GenBank/DDBJ whole genome shotgun (WGS) entry which is preliminary data.</text>
</comment>
<dbReference type="Proteomes" id="UP001499951">
    <property type="component" value="Unassembled WGS sequence"/>
</dbReference>